<accession>A0A6A5S1N0</accession>
<evidence type="ECO:0000313" key="2">
    <source>
        <dbReference type="Proteomes" id="UP000800038"/>
    </source>
</evidence>
<dbReference type="Proteomes" id="UP000800038">
    <property type="component" value="Unassembled WGS sequence"/>
</dbReference>
<organism evidence="1 2">
    <name type="scientific">Clathrospora elynae</name>
    <dbReference type="NCBI Taxonomy" id="706981"/>
    <lineage>
        <taxon>Eukaryota</taxon>
        <taxon>Fungi</taxon>
        <taxon>Dikarya</taxon>
        <taxon>Ascomycota</taxon>
        <taxon>Pezizomycotina</taxon>
        <taxon>Dothideomycetes</taxon>
        <taxon>Pleosporomycetidae</taxon>
        <taxon>Pleosporales</taxon>
        <taxon>Diademaceae</taxon>
        <taxon>Clathrospora</taxon>
    </lineage>
</organism>
<reference evidence="1" key="1">
    <citation type="journal article" date="2020" name="Stud. Mycol.">
        <title>101 Dothideomycetes genomes: a test case for predicting lifestyles and emergence of pathogens.</title>
        <authorList>
            <person name="Haridas S."/>
            <person name="Albert R."/>
            <person name="Binder M."/>
            <person name="Bloem J."/>
            <person name="Labutti K."/>
            <person name="Salamov A."/>
            <person name="Andreopoulos B."/>
            <person name="Baker S."/>
            <person name="Barry K."/>
            <person name="Bills G."/>
            <person name="Bluhm B."/>
            <person name="Cannon C."/>
            <person name="Castanera R."/>
            <person name="Culley D."/>
            <person name="Daum C."/>
            <person name="Ezra D."/>
            <person name="Gonzalez J."/>
            <person name="Henrissat B."/>
            <person name="Kuo A."/>
            <person name="Liang C."/>
            <person name="Lipzen A."/>
            <person name="Lutzoni F."/>
            <person name="Magnuson J."/>
            <person name="Mondo S."/>
            <person name="Nolan M."/>
            <person name="Ohm R."/>
            <person name="Pangilinan J."/>
            <person name="Park H.-J."/>
            <person name="Ramirez L."/>
            <person name="Alfaro M."/>
            <person name="Sun H."/>
            <person name="Tritt A."/>
            <person name="Yoshinaga Y."/>
            <person name="Zwiers L.-H."/>
            <person name="Turgeon B."/>
            <person name="Goodwin S."/>
            <person name="Spatafora J."/>
            <person name="Crous P."/>
            <person name="Grigoriev I."/>
        </authorList>
    </citation>
    <scope>NUCLEOTIDE SEQUENCE</scope>
    <source>
        <strain evidence="1">CBS 161.51</strain>
    </source>
</reference>
<dbReference type="EMBL" id="ML976482">
    <property type="protein sequence ID" value="KAF1934551.1"/>
    <property type="molecule type" value="Genomic_DNA"/>
</dbReference>
<evidence type="ECO:0000313" key="1">
    <source>
        <dbReference type="EMBL" id="KAF1934551.1"/>
    </source>
</evidence>
<protein>
    <submittedName>
        <fullName evidence="1">Uncharacterized protein</fullName>
    </submittedName>
</protein>
<dbReference type="AlphaFoldDB" id="A0A6A5S1N0"/>
<gene>
    <name evidence="1" type="ORF">EJ02DRAFT_326787</name>
</gene>
<sequence length="76" mass="8456">MDAQVILKCFNKVQSDSLNTLSLELKGNGTSWNELYCVYKNAVKDTSCAAAKELSGALYSLQVNNKLYIHEIQGLR</sequence>
<keyword evidence="2" id="KW-1185">Reference proteome</keyword>
<name>A0A6A5S1N0_9PLEO</name>
<proteinExistence type="predicted"/>
<feature type="non-terminal residue" evidence="1">
    <location>
        <position position="76"/>
    </location>
</feature>